<dbReference type="GO" id="GO:0050901">
    <property type="term" value="P:leukocyte tethering or rolling"/>
    <property type="evidence" value="ECO:0007669"/>
    <property type="project" value="TreeGrafter"/>
</dbReference>
<dbReference type="PRINTS" id="PR01472">
    <property type="entry name" value="ICAMVCAM1"/>
</dbReference>
<comment type="subcellular location">
    <subcellularLocation>
        <location evidence="1">Membrane</location>
        <topology evidence="1">Single-pass type I membrane protein</topology>
    </subcellularLocation>
</comment>
<dbReference type="InterPro" id="IPR003599">
    <property type="entry name" value="Ig_sub"/>
</dbReference>
<dbReference type="Pfam" id="PF07654">
    <property type="entry name" value="C1-set"/>
    <property type="match status" value="1"/>
</dbReference>
<accession>A0A7L2C2E2</accession>
<gene>
    <name evidence="15" type="primary">Madcam1</name>
    <name evidence="15" type="ORF">ALACHE_R14162</name>
</gene>
<dbReference type="InterPro" id="IPR003987">
    <property type="entry name" value="ICAM_VCAM_N"/>
</dbReference>
<reference evidence="15 16" key="1">
    <citation type="submission" date="2019-09" db="EMBL/GenBank/DDBJ databases">
        <title>Bird 10,000 Genomes (B10K) Project - Family phase.</title>
        <authorList>
            <person name="Zhang G."/>
        </authorList>
    </citation>
    <scope>NUCLEOTIDE SEQUENCE [LARGE SCALE GENOMIC DNA]</scope>
    <source>
        <strain evidence="15">B10K-DU-001-15</strain>
        <tissue evidence="15">Muscle</tissue>
    </source>
</reference>
<name>A0A7L2C2E2_9PASS</name>
<dbReference type="PANTHER" id="PTHR14162:SF1">
    <property type="entry name" value="MUCOSAL ADDRESSIN CELL ADHESION MOLECULE 1"/>
    <property type="match status" value="1"/>
</dbReference>
<dbReference type="PANTHER" id="PTHR14162">
    <property type="entry name" value="MUCOSAL ADDRESSIN CELL ADHESION MOLECULE-1"/>
    <property type="match status" value="1"/>
</dbReference>
<evidence type="ECO:0000256" key="10">
    <source>
        <dbReference type="ARBA" id="ARBA00023180"/>
    </source>
</evidence>
<dbReference type="InterPro" id="IPR013783">
    <property type="entry name" value="Ig-like_fold"/>
</dbReference>
<evidence type="ECO:0000256" key="9">
    <source>
        <dbReference type="ARBA" id="ARBA00023157"/>
    </source>
</evidence>
<keyword evidence="5" id="KW-0677">Repeat</keyword>
<evidence type="ECO:0000256" key="5">
    <source>
        <dbReference type="ARBA" id="ARBA00022737"/>
    </source>
</evidence>
<proteinExistence type="inferred from homology"/>
<sequence>VLVADPSPDPALSSCPGRPADRLVVTPREPVVSFGGSTELNCSLACPGGKVEWRGLDTALGTISSFSTHSILHIRHATVATEGMKICQGSCHGQHYQKTVTLKVYALPDTLRLEAAPHILLPGHPANLNCSAMHLYPIAGVALTWYRGHQVVENTDFDFEETDEELYNIVSTLSVNGAEVVEGVEFRCEVTLHVGQETFTRVASLVASAEAVTEQPAAVVTSTESPSTAEPVATTALPPGPSVPTGDPTTAREPSTGTTLDLAAVTSPPSTEPSVPQDLIAGSPTAHAAITTPPGTGTAGTGPSVGTMPACSLQIWSLPPTGTLGRALRIECRAQCTGNATVGWLRTPAALSQYREESAGSSSALRLDRAEPWHQGHYQCVLLGHRAQMVTLELLVFADSFSSSPAIAMGTAGSVLGLIVTAAVSRRLWKRFRS</sequence>
<evidence type="ECO:0000256" key="6">
    <source>
        <dbReference type="ARBA" id="ARBA00022889"/>
    </source>
</evidence>
<dbReference type="GO" id="GO:0034113">
    <property type="term" value="P:heterotypic cell-cell adhesion"/>
    <property type="evidence" value="ECO:0007669"/>
    <property type="project" value="TreeGrafter"/>
</dbReference>
<evidence type="ECO:0000256" key="12">
    <source>
        <dbReference type="SAM" id="MobiDB-lite"/>
    </source>
</evidence>
<keyword evidence="4" id="KW-0732">Signal</keyword>
<keyword evidence="9" id="KW-1015">Disulfide bond</keyword>
<evidence type="ECO:0000256" key="2">
    <source>
        <dbReference type="ARBA" id="ARBA00005925"/>
    </source>
</evidence>
<dbReference type="Proteomes" id="UP000571582">
    <property type="component" value="Unassembled WGS sequence"/>
</dbReference>
<dbReference type="GO" id="GO:0007229">
    <property type="term" value="P:integrin-mediated signaling pathway"/>
    <property type="evidence" value="ECO:0007669"/>
    <property type="project" value="InterPro"/>
</dbReference>
<evidence type="ECO:0000256" key="1">
    <source>
        <dbReference type="ARBA" id="ARBA00004479"/>
    </source>
</evidence>
<keyword evidence="6" id="KW-0130">Cell adhesion</keyword>
<dbReference type="GO" id="GO:0098640">
    <property type="term" value="F:integrin binding involved in cell-matrix adhesion"/>
    <property type="evidence" value="ECO:0007669"/>
    <property type="project" value="InterPro"/>
</dbReference>
<keyword evidence="3 13" id="KW-0812">Transmembrane</keyword>
<dbReference type="SUPFAM" id="SSF48726">
    <property type="entry name" value="Immunoglobulin"/>
    <property type="match status" value="3"/>
</dbReference>
<feature type="domain" description="Ig-like" evidence="14">
    <location>
        <begin position="108"/>
        <end position="200"/>
    </location>
</feature>
<feature type="domain" description="Ig-like" evidence="14">
    <location>
        <begin position="303"/>
        <end position="391"/>
    </location>
</feature>
<evidence type="ECO:0000313" key="16">
    <source>
        <dbReference type="Proteomes" id="UP000571582"/>
    </source>
</evidence>
<dbReference type="GO" id="GO:2000403">
    <property type="term" value="P:positive regulation of lymphocyte migration"/>
    <property type="evidence" value="ECO:0007669"/>
    <property type="project" value="InterPro"/>
</dbReference>
<evidence type="ECO:0000256" key="3">
    <source>
        <dbReference type="ARBA" id="ARBA00022692"/>
    </source>
</evidence>
<keyword evidence="10" id="KW-0325">Glycoprotein</keyword>
<dbReference type="GO" id="GO:0016020">
    <property type="term" value="C:membrane"/>
    <property type="evidence" value="ECO:0007669"/>
    <property type="project" value="UniProtKB-SubCell"/>
</dbReference>
<evidence type="ECO:0000256" key="8">
    <source>
        <dbReference type="ARBA" id="ARBA00023136"/>
    </source>
</evidence>
<evidence type="ECO:0000256" key="4">
    <source>
        <dbReference type="ARBA" id="ARBA00022729"/>
    </source>
</evidence>
<keyword evidence="16" id="KW-1185">Reference proteome</keyword>
<comment type="similarity">
    <text evidence="2">Belongs to the immunoglobulin superfamily. ICAM family.</text>
</comment>
<comment type="caution">
    <text evidence="15">The sequence shown here is derived from an EMBL/GenBank/DDBJ whole genome shotgun (WGS) entry which is preliminary data.</text>
</comment>
<feature type="non-terminal residue" evidence="15">
    <location>
        <position position="434"/>
    </location>
</feature>
<feature type="region of interest" description="Disordered" evidence="12">
    <location>
        <begin position="217"/>
        <end position="256"/>
    </location>
</feature>
<dbReference type="InterPro" id="IPR036179">
    <property type="entry name" value="Ig-like_dom_sf"/>
</dbReference>
<evidence type="ECO:0000256" key="11">
    <source>
        <dbReference type="ARBA" id="ARBA00023319"/>
    </source>
</evidence>
<protein>
    <submittedName>
        <fullName evidence="15">MADCA protein</fullName>
    </submittedName>
</protein>
<keyword evidence="11" id="KW-0393">Immunoglobulin domain</keyword>
<dbReference type="Gene3D" id="2.60.40.10">
    <property type="entry name" value="Immunoglobulins"/>
    <property type="match status" value="3"/>
</dbReference>
<evidence type="ECO:0000256" key="13">
    <source>
        <dbReference type="SAM" id="Phobius"/>
    </source>
</evidence>
<evidence type="ECO:0000256" key="7">
    <source>
        <dbReference type="ARBA" id="ARBA00022989"/>
    </source>
</evidence>
<feature type="non-terminal residue" evidence="15">
    <location>
        <position position="1"/>
    </location>
</feature>
<dbReference type="SMART" id="SM00409">
    <property type="entry name" value="IG"/>
    <property type="match status" value="3"/>
</dbReference>
<evidence type="ECO:0000259" key="14">
    <source>
        <dbReference type="PROSITE" id="PS50835"/>
    </source>
</evidence>
<evidence type="ECO:0000313" key="15">
    <source>
        <dbReference type="EMBL" id="NXQ30893.1"/>
    </source>
</evidence>
<keyword evidence="8 13" id="KW-0472">Membrane</keyword>
<dbReference type="EMBL" id="VWYE01016739">
    <property type="protein sequence ID" value="NXQ30893.1"/>
    <property type="molecule type" value="Genomic_DNA"/>
</dbReference>
<feature type="transmembrane region" description="Helical" evidence="13">
    <location>
        <begin position="406"/>
        <end position="424"/>
    </location>
</feature>
<keyword evidence="7 13" id="KW-1133">Transmembrane helix</keyword>
<dbReference type="InterPro" id="IPR037413">
    <property type="entry name" value="MADCAM1"/>
</dbReference>
<dbReference type="InterPro" id="IPR007110">
    <property type="entry name" value="Ig-like_dom"/>
</dbReference>
<dbReference type="InterPro" id="IPR013768">
    <property type="entry name" value="ICAM_N"/>
</dbReference>
<dbReference type="Pfam" id="PF03921">
    <property type="entry name" value="ICAM_N"/>
    <property type="match status" value="1"/>
</dbReference>
<dbReference type="PROSITE" id="PS50835">
    <property type="entry name" value="IG_LIKE"/>
    <property type="match status" value="2"/>
</dbReference>
<dbReference type="AlphaFoldDB" id="A0A7L2C2E2"/>
<dbReference type="InterPro" id="IPR003597">
    <property type="entry name" value="Ig_C1-set"/>
</dbReference>
<organism evidence="15 16">
    <name type="scientific">Alaudala cheleensis</name>
    <name type="common">Asian short-toed lark</name>
    <dbReference type="NCBI Taxonomy" id="670337"/>
    <lineage>
        <taxon>Eukaryota</taxon>
        <taxon>Metazoa</taxon>
        <taxon>Chordata</taxon>
        <taxon>Craniata</taxon>
        <taxon>Vertebrata</taxon>
        <taxon>Euteleostomi</taxon>
        <taxon>Archelosauria</taxon>
        <taxon>Archosauria</taxon>
        <taxon>Dinosauria</taxon>
        <taxon>Saurischia</taxon>
        <taxon>Theropoda</taxon>
        <taxon>Coelurosauria</taxon>
        <taxon>Aves</taxon>
        <taxon>Neognathae</taxon>
        <taxon>Neoaves</taxon>
        <taxon>Telluraves</taxon>
        <taxon>Australaves</taxon>
        <taxon>Passeriformes</taxon>
        <taxon>Sylvioidea</taxon>
        <taxon>Alaudidae</taxon>
        <taxon>Alaudala</taxon>
    </lineage>
</organism>